<organism evidence="2 3">
    <name type="scientific">Cupriavidus taiwanensis</name>
    <dbReference type="NCBI Taxonomy" id="164546"/>
    <lineage>
        <taxon>Bacteria</taxon>
        <taxon>Pseudomonadati</taxon>
        <taxon>Pseudomonadota</taxon>
        <taxon>Betaproteobacteria</taxon>
        <taxon>Burkholderiales</taxon>
        <taxon>Burkholderiaceae</taxon>
        <taxon>Cupriavidus</taxon>
    </lineage>
</organism>
<feature type="compositionally biased region" description="Low complexity" evidence="1">
    <location>
        <begin position="18"/>
        <end position="32"/>
    </location>
</feature>
<evidence type="ECO:0000313" key="3">
    <source>
        <dbReference type="Proteomes" id="UP000254259"/>
    </source>
</evidence>
<name>A0A976FY86_9BURK</name>
<geneLocation type="plasmid" evidence="3">
    <name>cbm2636_mp</name>
</geneLocation>
<dbReference type="Proteomes" id="UP000254259">
    <property type="component" value="Plasmid CBM2636_mp"/>
</dbReference>
<keyword evidence="2" id="KW-0614">Plasmid</keyword>
<dbReference type="EMBL" id="LT984814">
    <property type="protein sequence ID" value="SPD66425.1"/>
    <property type="molecule type" value="Genomic_DNA"/>
</dbReference>
<gene>
    <name evidence="2" type="ORF">CBM2636_MP10054</name>
</gene>
<sequence>MPAPAHRMSPDMTTPSPARAATAHSQADATADVSPLSAPDIPFGSLEAAAMAELPYTFRPAGTCTRYYNEFFG</sequence>
<protein>
    <submittedName>
        <fullName evidence="2">Uncharacterized protein</fullName>
    </submittedName>
</protein>
<dbReference type="AlphaFoldDB" id="A0A976FY86"/>
<evidence type="ECO:0000313" key="2">
    <source>
        <dbReference type="EMBL" id="SPD66425.1"/>
    </source>
</evidence>
<evidence type="ECO:0000256" key="1">
    <source>
        <dbReference type="SAM" id="MobiDB-lite"/>
    </source>
</evidence>
<accession>A0A976FY86</accession>
<reference evidence="2 3" key="1">
    <citation type="submission" date="2018-01" db="EMBL/GenBank/DDBJ databases">
        <authorList>
            <person name="Clerissi C."/>
        </authorList>
    </citation>
    <scope>NUCLEOTIDE SEQUENCE [LARGE SCALE GENOMIC DNA]</scope>
    <source>
        <strain evidence="2">Cupriavidus taiwanensis SWF 66322</strain>
        <plasmid evidence="3">cbm2636_mp</plasmid>
    </source>
</reference>
<proteinExistence type="predicted"/>
<feature type="region of interest" description="Disordered" evidence="1">
    <location>
        <begin position="1"/>
        <end position="36"/>
    </location>
</feature>